<dbReference type="SUPFAM" id="SSF158235">
    <property type="entry name" value="SOCS box-like"/>
    <property type="match status" value="1"/>
</dbReference>
<evidence type="ECO:0000259" key="7">
    <source>
        <dbReference type="PROSITE" id="PS50001"/>
    </source>
</evidence>
<dbReference type="Gene3D" id="3.30.505.10">
    <property type="entry name" value="SH2 domain"/>
    <property type="match status" value="1"/>
</dbReference>
<keyword evidence="2" id="KW-0734">Signal transduction inhibitor</keyword>
<dbReference type="SUPFAM" id="SSF55550">
    <property type="entry name" value="SH2 domain"/>
    <property type="match status" value="1"/>
</dbReference>
<dbReference type="AlphaFoldDB" id="A0AAV7IDH6"/>
<dbReference type="InterPro" id="IPR037346">
    <property type="entry name" value="SOCS7_SOCS"/>
</dbReference>
<dbReference type="Proteomes" id="UP000826195">
    <property type="component" value="Unassembled WGS sequence"/>
</dbReference>
<dbReference type="GO" id="GO:0005942">
    <property type="term" value="C:phosphatidylinositol 3-kinase complex"/>
    <property type="evidence" value="ECO:0007669"/>
    <property type="project" value="TreeGrafter"/>
</dbReference>
<comment type="caution">
    <text evidence="9">The sequence shown here is derived from an EMBL/GenBank/DDBJ whole genome shotgun (WGS) entry which is preliminary data.</text>
</comment>
<dbReference type="PANTHER" id="PTHR10155:SF5">
    <property type="entry name" value="SUPPRESSOR OF CYTOKINE SIGNALING 7"/>
    <property type="match status" value="1"/>
</dbReference>
<keyword evidence="4 5" id="KW-0727">SH2 domain</keyword>
<dbReference type="InterPro" id="IPR036860">
    <property type="entry name" value="SH2_dom_sf"/>
</dbReference>
<reference evidence="9 10" key="1">
    <citation type="journal article" date="2021" name="J. Hered.">
        <title>A chromosome-level genome assembly of the parasitoid wasp, Cotesia glomerata (Hymenoptera: Braconidae).</title>
        <authorList>
            <person name="Pinto B.J."/>
            <person name="Weis J.J."/>
            <person name="Gamble T."/>
            <person name="Ode P.J."/>
            <person name="Paul R."/>
            <person name="Zaspel J.M."/>
        </authorList>
    </citation>
    <scope>NUCLEOTIDE SEQUENCE [LARGE SCALE GENOMIC DNA]</scope>
    <source>
        <strain evidence="9">CgM1</strain>
    </source>
</reference>
<gene>
    <name evidence="9" type="ORF">KQX54_014256</name>
</gene>
<dbReference type="PROSITE" id="PS50225">
    <property type="entry name" value="SOCS"/>
    <property type="match status" value="1"/>
</dbReference>
<protein>
    <recommendedName>
        <fullName evidence="11">Suppressor of cytokine signaling 7</fullName>
    </recommendedName>
</protein>
<feature type="domain" description="SOCS box" evidence="8">
    <location>
        <begin position="245"/>
        <end position="295"/>
    </location>
</feature>
<keyword evidence="3" id="KW-0833">Ubl conjugation pathway</keyword>
<keyword evidence="10" id="KW-1185">Reference proteome</keyword>
<dbReference type="Pfam" id="PF00017">
    <property type="entry name" value="SH2"/>
    <property type="match status" value="1"/>
</dbReference>
<dbReference type="Pfam" id="PF07525">
    <property type="entry name" value="SOCS_box"/>
    <property type="match status" value="1"/>
</dbReference>
<evidence type="ECO:0000313" key="9">
    <source>
        <dbReference type="EMBL" id="KAH0549794.1"/>
    </source>
</evidence>
<accession>A0AAV7IDH6</accession>
<feature type="compositionally biased region" description="Polar residues" evidence="6">
    <location>
        <begin position="76"/>
        <end position="94"/>
    </location>
</feature>
<dbReference type="InterPro" id="IPR035866">
    <property type="entry name" value="SOCS7_SH2"/>
</dbReference>
<dbReference type="CDD" id="cd03741">
    <property type="entry name" value="SOCS_SOCS7"/>
    <property type="match status" value="1"/>
</dbReference>
<evidence type="ECO:0000256" key="4">
    <source>
        <dbReference type="ARBA" id="ARBA00022999"/>
    </source>
</evidence>
<feature type="compositionally biased region" description="Polar residues" evidence="6">
    <location>
        <begin position="27"/>
        <end position="40"/>
    </location>
</feature>
<dbReference type="GO" id="GO:0035556">
    <property type="term" value="P:intracellular signal transduction"/>
    <property type="evidence" value="ECO:0007669"/>
    <property type="project" value="InterPro"/>
</dbReference>
<feature type="domain" description="SH2" evidence="7">
    <location>
        <begin position="144"/>
        <end position="250"/>
    </location>
</feature>
<evidence type="ECO:0000313" key="10">
    <source>
        <dbReference type="Proteomes" id="UP000826195"/>
    </source>
</evidence>
<evidence type="ECO:0008006" key="11">
    <source>
        <dbReference type="Google" id="ProtNLM"/>
    </source>
</evidence>
<proteinExistence type="predicted"/>
<feature type="compositionally biased region" description="Basic and acidic residues" evidence="6">
    <location>
        <begin position="10"/>
        <end position="22"/>
    </location>
</feature>
<dbReference type="PANTHER" id="PTHR10155">
    <property type="entry name" value="PHOSPHATIDYLINOSITOL 3-KINASE REGULATORY SUBUNIT"/>
    <property type="match status" value="1"/>
</dbReference>
<name>A0AAV7IDH6_COTGL</name>
<organism evidence="9 10">
    <name type="scientific">Cotesia glomerata</name>
    <name type="common">Lepidopteran parasitic wasp</name>
    <name type="synonym">Apanteles glomeratus</name>
    <dbReference type="NCBI Taxonomy" id="32391"/>
    <lineage>
        <taxon>Eukaryota</taxon>
        <taxon>Metazoa</taxon>
        <taxon>Ecdysozoa</taxon>
        <taxon>Arthropoda</taxon>
        <taxon>Hexapoda</taxon>
        <taxon>Insecta</taxon>
        <taxon>Pterygota</taxon>
        <taxon>Neoptera</taxon>
        <taxon>Endopterygota</taxon>
        <taxon>Hymenoptera</taxon>
        <taxon>Apocrita</taxon>
        <taxon>Ichneumonoidea</taxon>
        <taxon>Braconidae</taxon>
        <taxon>Microgastrinae</taxon>
        <taxon>Cotesia</taxon>
    </lineage>
</organism>
<dbReference type="SMART" id="SM00253">
    <property type="entry name" value="SOCS"/>
    <property type="match status" value="1"/>
</dbReference>
<evidence type="ECO:0000256" key="5">
    <source>
        <dbReference type="PROSITE-ProRule" id="PRU00191"/>
    </source>
</evidence>
<evidence type="ECO:0000259" key="8">
    <source>
        <dbReference type="PROSITE" id="PS50225"/>
    </source>
</evidence>
<keyword evidence="1" id="KW-0341">Growth regulation</keyword>
<evidence type="ECO:0000256" key="1">
    <source>
        <dbReference type="ARBA" id="ARBA00022604"/>
    </source>
</evidence>
<dbReference type="GO" id="GO:0046854">
    <property type="term" value="P:phosphatidylinositol phosphate biosynthetic process"/>
    <property type="evidence" value="ECO:0007669"/>
    <property type="project" value="TreeGrafter"/>
</dbReference>
<dbReference type="CDD" id="cd10388">
    <property type="entry name" value="SH2_SOCS7"/>
    <property type="match status" value="1"/>
</dbReference>
<evidence type="ECO:0000256" key="6">
    <source>
        <dbReference type="SAM" id="MobiDB-lite"/>
    </source>
</evidence>
<sequence length="328" mass="37228">MKYLIQSPRSQEKNRSLREPIKKHNTVPKQSATANTSTGRSPAEPRRRENHGVVRFAHLPPPPNSTGAEEDGPSQGGPSSRFNSEVNKGFNSEINGGCSEVHTEKSTASLTSRIWKALEGINRGDSDKVRRQETTSRCWSGYGWYWGPMSGEAAEKILSNEPDGSFIVRDSSDDHYIFSLSFRLNSCVRHVRIEHDQGNFSFGSCTKFKSHTIVDFIENAVEHSRSGRYLFFLHRRPVLGPMRVQLLHPVSRFKQVQSLQHICRFIILKMVRRDLIATLPLPRRLIDYLSTPHYYSEQLIEQEERAESPVSSSTGELEKICFTPQGLS</sequence>
<feature type="region of interest" description="Disordered" evidence="6">
    <location>
        <begin position="1"/>
        <end position="98"/>
    </location>
</feature>
<dbReference type="PROSITE" id="PS50001">
    <property type="entry name" value="SH2"/>
    <property type="match status" value="1"/>
</dbReference>
<dbReference type="GO" id="GO:0009968">
    <property type="term" value="P:negative regulation of signal transduction"/>
    <property type="evidence" value="ECO:0007669"/>
    <property type="project" value="UniProtKB-KW"/>
</dbReference>
<dbReference type="GO" id="GO:0046935">
    <property type="term" value="F:1-phosphatidylinositol-3-kinase regulator activity"/>
    <property type="evidence" value="ECO:0007669"/>
    <property type="project" value="TreeGrafter"/>
</dbReference>
<dbReference type="EMBL" id="JAHXZJ010001864">
    <property type="protein sequence ID" value="KAH0549794.1"/>
    <property type="molecule type" value="Genomic_DNA"/>
</dbReference>
<dbReference type="InterPro" id="IPR000980">
    <property type="entry name" value="SH2"/>
</dbReference>
<evidence type="ECO:0000256" key="3">
    <source>
        <dbReference type="ARBA" id="ARBA00022786"/>
    </source>
</evidence>
<dbReference type="InterPro" id="IPR036036">
    <property type="entry name" value="SOCS_box-like_dom_sf"/>
</dbReference>
<feature type="compositionally biased region" description="Basic and acidic residues" evidence="6">
    <location>
        <begin position="43"/>
        <end position="52"/>
    </location>
</feature>
<dbReference type="SMART" id="SM00252">
    <property type="entry name" value="SH2"/>
    <property type="match status" value="1"/>
</dbReference>
<dbReference type="SMART" id="SM00969">
    <property type="entry name" value="SOCS_box"/>
    <property type="match status" value="1"/>
</dbReference>
<evidence type="ECO:0000256" key="2">
    <source>
        <dbReference type="ARBA" id="ARBA00022700"/>
    </source>
</evidence>
<dbReference type="InterPro" id="IPR001496">
    <property type="entry name" value="SOCS_box"/>
</dbReference>